<evidence type="ECO:0000313" key="2">
    <source>
        <dbReference type="EMBL" id="MDH6280102.1"/>
    </source>
</evidence>
<keyword evidence="3" id="KW-1185">Reference proteome</keyword>
<protein>
    <submittedName>
        <fullName evidence="2">Lon protease-like protein</fullName>
    </submittedName>
</protein>
<comment type="caution">
    <text evidence="2">The sequence shown here is derived from an EMBL/GenBank/DDBJ whole genome shotgun (WGS) entry which is preliminary data.</text>
</comment>
<reference evidence="2 3" key="1">
    <citation type="submission" date="2023-04" db="EMBL/GenBank/DDBJ databases">
        <title>Forest soil microbial communities from Buena Vista Peninsula, Colon Province, Panama.</title>
        <authorList>
            <person name="Bouskill N."/>
        </authorList>
    </citation>
    <scope>NUCLEOTIDE SEQUENCE [LARGE SCALE GENOMIC DNA]</scope>
    <source>
        <strain evidence="2 3">CFH S0262</strain>
    </source>
</reference>
<sequence length="220" mass="24300">MPDPGRMTVMPMFPLGSALLPGERLPLHVFEPRYQALVRDCLSATEGPVFGTVLIARGHEVGGDDVRTDIGTAVRIVSHVGIGDGRWALDCVGEERIRIRHWLGDDPYPRAEVEPWPVGAGGRVSDGQLQHLTDKITELYIVLTRIRELRDSPPPAPPRLFDVLEQPCDHLYALASWVPMGAADKFAVLCAETADDRHRAVADAIDNAREIAEFRLSGRR</sequence>
<dbReference type="PROSITE" id="PS51787">
    <property type="entry name" value="LON_N"/>
    <property type="match status" value="1"/>
</dbReference>
<gene>
    <name evidence="2" type="ORF">M2280_001314</name>
</gene>
<dbReference type="InterPro" id="IPR003111">
    <property type="entry name" value="Lon_prtase_N"/>
</dbReference>
<dbReference type="PANTHER" id="PTHR46732:SF8">
    <property type="entry name" value="ATP-DEPENDENT PROTEASE LA (LON) DOMAIN PROTEIN"/>
    <property type="match status" value="1"/>
</dbReference>
<dbReference type="Pfam" id="PF02190">
    <property type="entry name" value="LON_substr_bdg"/>
    <property type="match status" value="1"/>
</dbReference>
<dbReference type="Proteomes" id="UP001160334">
    <property type="component" value="Unassembled WGS sequence"/>
</dbReference>
<evidence type="ECO:0000313" key="3">
    <source>
        <dbReference type="Proteomes" id="UP001160334"/>
    </source>
</evidence>
<dbReference type="EMBL" id="JARXVC010000003">
    <property type="protein sequence ID" value="MDH6280102.1"/>
    <property type="molecule type" value="Genomic_DNA"/>
</dbReference>
<evidence type="ECO:0000259" key="1">
    <source>
        <dbReference type="PROSITE" id="PS51787"/>
    </source>
</evidence>
<proteinExistence type="predicted"/>
<dbReference type="Gene3D" id="2.30.130.40">
    <property type="entry name" value="LON domain-like"/>
    <property type="match status" value="1"/>
</dbReference>
<name>A0ABT6M733_9NOCA</name>
<dbReference type="SUPFAM" id="SSF88697">
    <property type="entry name" value="PUA domain-like"/>
    <property type="match status" value="1"/>
</dbReference>
<dbReference type="InterPro" id="IPR046336">
    <property type="entry name" value="Lon_prtase_N_sf"/>
</dbReference>
<feature type="domain" description="Lon N-terminal" evidence="1">
    <location>
        <begin position="7"/>
        <end position="209"/>
    </location>
</feature>
<dbReference type="PANTHER" id="PTHR46732">
    <property type="entry name" value="ATP-DEPENDENT PROTEASE LA (LON) DOMAIN PROTEIN"/>
    <property type="match status" value="1"/>
</dbReference>
<dbReference type="InterPro" id="IPR015947">
    <property type="entry name" value="PUA-like_sf"/>
</dbReference>
<organism evidence="2 3">
    <name type="scientific">Prescottella agglutinans</name>
    <dbReference type="NCBI Taxonomy" id="1644129"/>
    <lineage>
        <taxon>Bacteria</taxon>
        <taxon>Bacillati</taxon>
        <taxon>Actinomycetota</taxon>
        <taxon>Actinomycetes</taxon>
        <taxon>Mycobacteriales</taxon>
        <taxon>Nocardiaceae</taxon>
        <taxon>Prescottella</taxon>
    </lineage>
</organism>
<accession>A0ABT6M733</accession>
<dbReference type="SMART" id="SM00464">
    <property type="entry name" value="LON"/>
    <property type="match status" value="1"/>
</dbReference>